<keyword evidence="3" id="KW-1185">Reference proteome</keyword>
<dbReference type="Proteomes" id="UP000199673">
    <property type="component" value="Unassembled WGS sequence"/>
</dbReference>
<gene>
    <name evidence="2" type="ORF">SAMN04489724_3915</name>
</gene>
<dbReference type="EMBL" id="FPBF01000006">
    <property type="protein sequence ID" value="SFU09630.1"/>
    <property type="molecule type" value="Genomic_DNA"/>
</dbReference>
<keyword evidence="1" id="KW-0472">Membrane</keyword>
<dbReference type="AlphaFoldDB" id="A0A1I7DD93"/>
<feature type="transmembrane region" description="Helical" evidence="1">
    <location>
        <begin position="6"/>
        <end position="26"/>
    </location>
</feature>
<name>A0A1I7DD93_9BACT</name>
<reference evidence="3" key="1">
    <citation type="submission" date="2016-10" db="EMBL/GenBank/DDBJ databases">
        <authorList>
            <person name="Varghese N."/>
            <person name="Submissions S."/>
        </authorList>
    </citation>
    <scope>NUCLEOTIDE SEQUENCE [LARGE SCALE GENOMIC DNA]</scope>
    <source>
        <strain evidence="3">DSM 23445</strain>
    </source>
</reference>
<protein>
    <submittedName>
        <fullName evidence="2">Uncharacterized protein</fullName>
    </submittedName>
</protein>
<evidence type="ECO:0000313" key="2">
    <source>
        <dbReference type="EMBL" id="SFU09630.1"/>
    </source>
</evidence>
<sequence length="153" mass="17712">MGHLLVIKPFILFLISMFIPILVCFSQASEYYSLYKGGDSIKKREVCLILDFSSVNITNDGQILIINYHNNTFRHNPSIHISKAIKNDFQEDGECVGISELYKIEGAELKRELDKVEMEKGFRPPPPIRHVVLNVIIILKFENENLLYEVEWI</sequence>
<organism evidence="2 3">
    <name type="scientific">Algoriphagus locisalis</name>
    <dbReference type="NCBI Taxonomy" id="305507"/>
    <lineage>
        <taxon>Bacteria</taxon>
        <taxon>Pseudomonadati</taxon>
        <taxon>Bacteroidota</taxon>
        <taxon>Cytophagia</taxon>
        <taxon>Cytophagales</taxon>
        <taxon>Cyclobacteriaceae</taxon>
        <taxon>Algoriphagus</taxon>
    </lineage>
</organism>
<accession>A0A1I7DD93</accession>
<keyword evidence="1" id="KW-1133">Transmembrane helix</keyword>
<evidence type="ECO:0000256" key="1">
    <source>
        <dbReference type="SAM" id="Phobius"/>
    </source>
</evidence>
<keyword evidence="1" id="KW-0812">Transmembrane</keyword>
<evidence type="ECO:0000313" key="3">
    <source>
        <dbReference type="Proteomes" id="UP000199673"/>
    </source>
</evidence>
<dbReference type="STRING" id="305507.SAMN04489724_3915"/>
<proteinExistence type="predicted"/>